<reference evidence="2" key="1">
    <citation type="journal article" date="2022" name="bioRxiv">
        <title>Sequencing and chromosome-scale assembly of the giantPleurodeles waltlgenome.</title>
        <authorList>
            <person name="Brown T."/>
            <person name="Elewa A."/>
            <person name="Iarovenko S."/>
            <person name="Subramanian E."/>
            <person name="Araus A.J."/>
            <person name="Petzold A."/>
            <person name="Susuki M."/>
            <person name="Suzuki K.-i.T."/>
            <person name="Hayashi T."/>
            <person name="Toyoda A."/>
            <person name="Oliveira C."/>
            <person name="Osipova E."/>
            <person name="Leigh N.D."/>
            <person name="Simon A."/>
            <person name="Yun M.H."/>
        </authorList>
    </citation>
    <scope>NUCLEOTIDE SEQUENCE</scope>
    <source>
        <strain evidence="2">20211129_DDA</strain>
        <tissue evidence="2">Liver</tissue>
    </source>
</reference>
<feature type="region of interest" description="Disordered" evidence="1">
    <location>
        <begin position="41"/>
        <end position="106"/>
    </location>
</feature>
<gene>
    <name evidence="2" type="ORF">NDU88_000020</name>
</gene>
<feature type="region of interest" description="Disordered" evidence="1">
    <location>
        <begin position="1"/>
        <end position="22"/>
    </location>
</feature>
<organism evidence="2 3">
    <name type="scientific">Pleurodeles waltl</name>
    <name type="common">Iberian ribbed newt</name>
    <dbReference type="NCBI Taxonomy" id="8319"/>
    <lineage>
        <taxon>Eukaryota</taxon>
        <taxon>Metazoa</taxon>
        <taxon>Chordata</taxon>
        <taxon>Craniata</taxon>
        <taxon>Vertebrata</taxon>
        <taxon>Euteleostomi</taxon>
        <taxon>Amphibia</taxon>
        <taxon>Batrachia</taxon>
        <taxon>Caudata</taxon>
        <taxon>Salamandroidea</taxon>
        <taxon>Salamandridae</taxon>
        <taxon>Pleurodelinae</taxon>
        <taxon>Pleurodeles</taxon>
    </lineage>
</organism>
<sequence>MLDPLLRGQQPRGRVSHMLDPLLRGQQPRGKVSHMLHPLLRGQQPRGRVSHLPVSGSHPGGGGKEQPRPHRYLRPAPGRGPGRRGWEEAPEEAPGTSGHRCSRDPLWAVRSQGLVPRITREIRNQRLTGELLPGTDPRGSRTRAGPRDREQVISGIRPETDPTYPEPGDQGPPEKDPPGPQSPGVT</sequence>
<dbReference type="Proteomes" id="UP001066276">
    <property type="component" value="Chromosome 10"/>
</dbReference>
<dbReference type="AlphaFoldDB" id="A0AAV7LTD8"/>
<accession>A0AAV7LTD8</accession>
<feature type="region of interest" description="Disordered" evidence="1">
    <location>
        <begin position="120"/>
        <end position="186"/>
    </location>
</feature>
<dbReference type="EMBL" id="JANPWB010000014">
    <property type="protein sequence ID" value="KAJ1094836.1"/>
    <property type="molecule type" value="Genomic_DNA"/>
</dbReference>
<protein>
    <submittedName>
        <fullName evidence="2">Uncharacterized protein</fullName>
    </submittedName>
</protein>
<proteinExistence type="predicted"/>
<evidence type="ECO:0000256" key="1">
    <source>
        <dbReference type="SAM" id="MobiDB-lite"/>
    </source>
</evidence>
<evidence type="ECO:0000313" key="2">
    <source>
        <dbReference type="EMBL" id="KAJ1094836.1"/>
    </source>
</evidence>
<evidence type="ECO:0000313" key="3">
    <source>
        <dbReference type="Proteomes" id="UP001066276"/>
    </source>
</evidence>
<keyword evidence="3" id="KW-1185">Reference proteome</keyword>
<name>A0AAV7LTD8_PLEWA</name>
<comment type="caution">
    <text evidence="2">The sequence shown here is derived from an EMBL/GenBank/DDBJ whole genome shotgun (WGS) entry which is preliminary data.</text>
</comment>